<dbReference type="OrthoDB" id="9792756at2"/>
<protein>
    <recommendedName>
        <fullName evidence="4">YhcH/YjgK/YiaL family protein</fullName>
    </recommendedName>
</protein>
<dbReference type="InterPro" id="IPR037012">
    <property type="entry name" value="NanQ/TabA/YiaL_sf"/>
</dbReference>
<dbReference type="InterPro" id="IPR004375">
    <property type="entry name" value="NanQ/TabA/YiaL"/>
</dbReference>
<evidence type="ECO:0008006" key="4">
    <source>
        <dbReference type="Google" id="ProtNLM"/>
    </source>
</evidence>
<evidence type="ECO:0000256" key="1">
    <source>
        <dbReference type="SAM" id="SignalP"/>
    </source>
</evidence>
<keyword evidence="3" id="KW-1185">Reference proteome</keyword>
<dbReference type="PANTHER" id="PTHR34986">
    <property type="entry name" value="EVOLVED BETA-GALACTOSIDASE SUBUNIT BETA"/>
    <property type="match status" value="1"/>
</dbReference>
<evidence type="ECO:0000313" key="2">
    <source>
        <dbReference type="EMBL" id="EFA45280.1"/>
    </source>
</evidence>
<evidence type="ECO:0000313" key="3">
    <source>
        <dbReference type="Proteomes" id="UP000003160"/>
    </source>
</evidence>
<dbReference type="SUPFAM" id="SSF51197">
    <property type="entry name" value="Clavaminate synthase-like"/>
    <property type="match status" value="1"/>
</dbReference>
<dbReference type="AlphaFoldDB" id="D1PTM0"/>
<accession>D1PTM0</accession>
<proteinExistence type="predicted"/>
<dbReference type="eggNOG" id="COG2731">
    <property type="taxonomic scope" value="Bacteria"/>
</dbReference>
<dbReference type="RefSeq" id="WP_007174654.1">
    <property type="nucleotide sequence ID" value="NZ_GG704782.1"/>
</dbReference>
<dbReference type="Gene3D" id="2.60.120.370">
    <property type="entry name" value="YhcH/YjgK/YiaL"/>
    <property type="match status" value="1"/>
</dbReference>
<dbReference type="Proteomes" id="UP000003160">
    <property type="component" value="Unassembled WGS sequence"/>
</dbReference>
<feature type="chain" id="PRO_5003025165" description="YhcH/YjgK/YiaL family protein" evidence="1">
    <location>
        <begin position="20"/>
        <end position="207"/>
    </location>
</feature>
<sequence length="207" mass="24321">MKRLSILFFSCLLAAGLQAQGYYTKYYADKALKNTAQEWLKSGQWRNGFSKADPHETVNAVEFYLQYQKNPSQWQAMFEWLEKTDLLALPKGRIPIPGTTMVASVEDDTNRDLDRQRPESHYHHIDFQYVVKGTERFGIIDHYTSKSNTAYKPDVINYDYDKSKTRFYDSTPSEFFLFFPDDWHIAKVKTDGDDQNIRVIVIKVDYR</sequence>
<dbReference type="EMBL" id="ACKS01000017">
    <property type="protein sequence ID" value="EFA45280.1"/>
    <property type="molecule type" value="Genomic_DNA"/>
</dbReference>
<dbReference type="PANTHER" id="PTHR34986:SF1">
    <property type="entry name" value="PROTEIN YIAL"/>
    <property type="match status" value="1"/>
</dbReference>
<keyword evidence="1" id="KW-0732">Signal</keyword>
<name>D1PTM0_9BACT</name>
<dbReference type="Pfam" id="PF04074">
    <property type="entry name" value="DUF386"/>
    <property type="match status" value="1"/>
</dbReference>
<dbReference type="GO" id="GO:0005829">
    <property type="term" value="C:cytosol"/>
    <property type="evidence" value="ECO:0007669"/>
    <property type="project" value="TreeGrafter"/>
</dbReference>
<organism evidence="2 3">
    <name type="scientific">Hallella bergensis DSM 17361</name>
    <dbReference type="NCBI Taxonomy" id="585502"/>
    <lineage>
        <taxon>Bacteria</taxon>
        <taxon>Pseudomonadati</taxon>
        <taxon>Bacteroidota</taxon>
        <taxon>Bacteroidia</taxon>
        <taxon>Bacteroidales</taxon>
        <taxon>Prevotellaceae</taxon>
        <taxon>Hallella</taxon>
    </lineage>
</organism>
<gene>
    <name evidence="2" type="ORF">HMPREF0645_0305</name>
</gene>
<dbReference type="HOGENOM" id="CLU_107139_0_0_10"/>
<comment type="caution">
    <text evidence="2">The sequence shown here is derived from an EMBL/GenBank/DDBJ whole genome shotgun (WGS) entry which is preliminary data.</text>
</comment>
<reference evidence="2 3" key="1">
    <citation type="submission" date="2009-10" db="EMBL/GenBank/DDBJ databases">
        <authorList>
            <person name="Qin X."/>
            <person name="Bachman B."/>
            <person name="Battles P."/>
            <person name="Bell A."/>
            <person name="Bess C."/>
            <person name="Bickham C."/>
            <person name="Chaboub L."/>
            <person name="Chen D."/>
            <person name="Coyle M."/>
            <person name="Deiros D.R."/>
            <person name="Dinh H."/>
            <person name="Forbes L."/>
            <person name="Fowler G."/>
            <person name="Francisco L."/>
            <person name="Fu Q."/>
            <person name="Gubbala S."/>
            <person name="Hale W."/>
            <person name="Han Y."/>
            <person name="Hemphill L."/>
            <person name="Highlander S.K."/>
            <person name="Hirani K."/>
            <person name="Hogues M."/>
            <person name="Jackson L."/>
            <person name="Jakkamsetti A."/>
            <person name="Javaid M."/>
            <person name="Jiang H."/>
            <person name="Korchina V."/>
            <person name="Kovar C."/>
            <person name="Lara F."/>
            <person name="Lee S."/>
            <person name="Mata R."/>
            <person name="Mathew T."/>
            <person name="Moen C."/>
            <person name="Morales K."/>
            <person name="Munidasa M."/>
            <person name="Nazareth L."/>
            <person name="Ngo R."/>
            <person name="Nguyen L."/>
            <person name="Okwuonu G."/>
            <person name="Ongeri F."/>
            <person name="Patil S."/>
            <person name="Petrosino J."/>
            <person name="Pham C."/>
            <person name="Pham P."/>
            <person name="Pu L.-L."/>
            <person name="Puazo M."/>
            <person name="Raj R."/>
            <person name="Reid J."/>
            <person name="Rouhana J."/>
            <person name="Saada N."/>
            <person name="Shang Y."/>
            <person name="Simmons D."/>
            <person name="Thornton R."/>
            <person name="Warren J."/>
            <person name="Weissenberger G."/>
            <person name="Zhang J."/>
            <person name="Zhang L."/>
            <person name="Zhou C."/>
            <person name="Zhu D."/>
            <person name="Muzny D."/>
            <person name="Worley K."/>
            <person name="Gibbs R."/>
        </authorList>
    </citation>
    <scope>NUCLEOTIDE SEQUENCE [LARGE SCALE GENOMIC DNA]</scope>
    <source>
        <strain evidence="2 3">DSM 17361</strain>
    </source>
</reference>
<feature type="signal peptide" evidence="1">
    <location>
        <begin position="1"/>
        <end position="19"/>
    </location>
</feature>
<dbReference type="NCBIfam" id="TIGR00022">
    <property type="entry name" value="YhcH/YjgK/YiaL family protein"/>
    <property type="match status" value="1"/>
</dbReference>